<feature type="compositionally biased region" description="Basic and acidic residues" evidence="1">
    <location>
        <begin position="180"/>
        <end position="192"/>
    </location>
</feature>
<dbReference type="EMBL" id="LGUB01000975">
    <property type="protein sequence ID" value="KRH92375.1"/>
    <property type="molecule type" value="Genomic_DNA"/>
</dbReference>
<protein>
    <submittedName>
        <fullName evidence="2">Uncharacterized protein</fullName>
    </submittedName>
</protein>
<gene>
    <name evidence="2" type="ORF">M153_68050001027</name>
</gene>
<evidence type="ECO:0000313" key="2">
    <source>
        <dbReference type="EMBL" id="KRH92375.1"/>
    </source>
</evidence>
<dbReference type="Proteomes" id="UP000051530">
    <property type="component" value="Unassembled WGS sequence"/>
</dbReference>
<accession>A0A0R0M057</accession>
<reference evidence="2 3" key="1">
    <citation type="submission" date="2015-07" db="EMBL/GenBank/DDBJ databases">
        <title>The genome of Pseudoloma neurophilia, a relevant intracellular parasite of the zebrafish.</title>
        <authorList>
            <person name="Ndikumana S."/>
            <person name="Pelin A."/>
            <person name="Sanders J."/>
            <person name="Corradi N."/>
        </authorList>
    </citation>
    <scope>NUCLEOTIDE SEQUENCE [LARGE SCALE GENOMIC DNA]</scope>
    <source>
        <strain evidence="2 3">MK1</strain>
    </source>
</reference>
<sequence length="336" mass="39047">MLKFFYFLMFVLTDDSPNNLDVILSIGSIPLTSDGTIFVKNGIFNTFTLNTLNTTTLYGDILLNGKKLKLVGNEMKFDKNRHNHYNFIYGKRENCNKIFLDNICVTEINQEIALKHCKITKSQCIHMTIVDELPDMITEKVIYNSDTRVDATHRAMDENDQISTLSGSTKMSKSGLSDPNNDKQFENMRNKSDQNGLKHYSTEKNNPESKYLVVRPSGNEQTKSFTNEENDRLENNQSLIDEQEEQNEPYRDPHAFSEENSVFGKEYDLSKIQPSIDEAFHEVIAKKTDIPLNQKRYIPSCFYGYQAMQQFLKDPLPNYRKMRRKYCYDTVYDISQ</sequence>
<dbReference type="AlphaFoldDB" id="A0A0R0M057"/>
<feature type="compositionally biased region" description="Polar residues" evidence="1">
    <location>
        <begin position="218"/>
        <end position="227"/>
    </location>
</feature>
<comment type="caution">
    <text evidence="2">The sequence shown here is derived from an EMBL/GenBank/DDBJ whole genome shotgun (WGS) entry which is preliminary data.</text>
</comment>
<evidence type="ECO:0000313" key="3">
    <source>
        <dbReference type="Proteomes" id="UP000051530"/>
    </source>
</evidence>
<proteinExistence type="predicted"/>
<dbReference type="VEuPathDB" id="MicrosporidiaDB:M153_68050001027"/>
<feature type="region of interest" description="Disordered" evidence="1">
    <location>
        <begin position="153"/>
        <end position="234"/>
    </location>
</feature>
<organism evidence="2 3">
    <name type="scientific">Pseudoloma neurophilia</name>
    <dbReference type="NCBI Taxonomy" id="146866"/>
    <lineage>
        <taxon>Eukaryota</taxon>
        <taxon>Fungi</taxon>
        <taxon>Fungi incertae sedis</taxon>
        <taxon>Microsporidia</taxon>
        <taxon>Pseudoloma</taxon>
    </lineage>
</organism>
<dbReference type="OrthoDB" id="2195822at2759"/>
<name>A0A0R0M057_9MICR</name>
<keyword evidence="3" id="KW-1185">Reference proteome</keyword>
<evidence type="ECO:0000256" key="1">
    <source>
        <dbReference type="SAM" id="MobiDB-lite"/>
    </source>
</evidence>
<feature type="compositionally biased region" description="Polar residues" evidence="1">
    <location>
        <begin position="161"/>
        <end position="179"/>
    </location>
</feature>